<protein>
    <submittedName>
        <fullName evidence="2">Uncharacterized iron-regulated membrane protein Iron-uptake factor PiuB</fullName>
    </submittedName>
</protein>
<reference evidence="2 3" key="1">
    <citation type="submission" date="2016-10" db="EMBL/GenBank/DDBJ databases">
        <title>Complete Genome Sequence of the Nonylphenol-Degrading Bacterium Sphingobium cloacae JCM 10874T.</title>
        <authorList>
            <person name="Ootsuka M."/>
            <person name="Nishizawa T."/>
            <person name="Ohta H."/>
        </authorList>
    </citation>
    <scope>NUCLEOTIDE SEQUENCE [LARGE SCALE GENOMIC DNA]</scope>
    <source>
        <strain evidence="2 3">JCM 10874</strain>
    </source>
</reference>
<dbReference type="KEGG" id="sclo:SCLO_1000350"/>
<keyword evidence="1" id="KW-0812">Transmembrane</keyword>
<name>A0A1E1EXT1_9SPHN</name>
<feature type="transmembrane region" description="Helical" evidence="1">
    <location>
        <begin position="182"/>
        <end position="201"/>
    </location>
</feature>
<dbReference type="RefSeq" id="WP_083949230.1">
    <property type="nucleotide sequence ID" value="NZ_AP017655.1"/>
</dbReference>
<dbReference type="PANTHER" id="PTHR34219">
    <property type="entry name" value="IRON-REGULATED INNER MEMBRANE PROTEIN-RELATED"/>
    <property type="match status" value="1"/>
</dbReference>
<dbReference type="InterPro" id="IPR005625">
    <property type="entry name" value="PepSY-ass_TM"/>
</dbReference>
<evidence type="ECO:0000256" key="1">
    <source>
        <dbReference type="SAM" id="Phobius"/>
    </source>
</evidence>
<evidence type="ECO:0000313" key="3">
    <source>
        <dbReference type="Proteomes" id="UP000218272"/>
    </source>
</evidence>
<keyword evidence="1" id="KW-0472">Membrane</keyword>
<dbReference type="EMBL" id="AP017655">
    <property type="protein sequence ID" value="BAV63075.1"/>
    <property type="molecule type" value="Genomic_DNA"/>
</dbReference>
<feature type="transmembrane region" description="Helical" evidence="1">
    <location>
        <begin position="328"/>
        <end position="349"/>
    </location>
</feature>
<proteinExistence type="predicted"/>
<dbReference type="OrthoDB" id="7626573at2"/>
<feature type="transmembrane region" description="Helical" evidence="1">
    <location>
        <begin position="128"/>
        <end position="148"/>
    </location>
</feature>
<organism evidence="2 3">
    <name type="scientific">Sphingobium cloacae</name>
    <dbReference type="NCBI Taxonomy" id="120107"/>
    <lineage>
        <taxon>Bacteria</taxon>
        <taxon>Pseudomonadati</taxon>
        <taxon>Pseudomonadota</taxon>
        <taxon>Alphaproteobacteria</taxon>
        <taxon>Sphingomonadales</taxon>
        <taxon>Sphingomonadaceae</taxon>
        <taxon>Sphingobium</taxon>
    </lineage>
</organism>
<evidence type="ECO:0000313" key="2">
    <source>
        <dbReference type="EMBL" id="BAV63075.1"/>
    </source>
</evidence>
<keyword evidence="1" id="KW-1133">Transmembrane helix</keyword>
<sequence>MAGFLVLVGLTGSVLVFRPELDRLFNSDLTSVLWSGSSLPIDTLVERIEAAAPGVRVTGLGLERAAGRSVEMRIDSPTGAANLLYADPATGRIVGLRSTEGCCDRRNIMEFIYRLHYTLHGGQAVRTLLGWIAFLWMIDAVVAFFLTLPRGKPFFSKWKTSWRIKSGTRGYRLHLDLHRATGLWLWPILFLLAATGVYFNLRTEIFNPVVTTFTTLAPSPFAARDVAPLPASGISFGSALEVGMRERARAGITGYPLRIDYSPDAAFYAISFGEAEPAGYGNGRIYVDGRTGSVVDIRVPGRGSVGDQIAALQYPIHSGQIIGLPGRLVVFASGIVTALLSVTGVLIWWKKREGRAKPRRART</sequence>
<dbReference type="Proteomes" id="UP000218272">
    <property type="component" value="Chromosome SCLO_1"/>
</dbReference>
<dbReference type="AlphaFoldDB" id="A0A1E1EXT1"/>
<gene>
    <name evidence="2" type="ORF">SCLO_1000350</name>
</gene>
<dbReference type="PANTHER" id="PTHR34219:SF5">
    <property type="entry name" value="BLR4505 PROTEIN"/>
    <property type="match status" value="1"/>
</dbReference>
<keyword evidence="3" id="KW-1185">Reference proteome</keyword>
<accession>A0A1E1EXT1</accession>
<dbReference type="Pfam" id="PF03929">
    <property type="entry name" value="PepSY_TM"/>
    <property type="match status" value="1"/>
</dbReference>